<evidence type="ECO:0000256" key="3">
    <source>
        <dbReference type="ARBA" id="ARBA00022946"/>
    </source>
</evidence>
<keyword evidence="2" id="KW-0805">Transcription regulation</keyword>
<dbReference type="AlphaFoldDB" id="A0A2S3HJV7"/>
<dbReference type="Gramene" id="PAN24687">
    <property type="protein sequence ID" value="PAN24687"/>
    <property type="gene ID" value="PAHAL_4G244600"/>
</dbReference>
<evidence type="ECO:0000256" key="2">
    <source>
        <dbReference type="ARBA" id="ARBA00022472"/>
    </source>
</evidence>
<dbReference type="EMBL" id="CM008049">
    <property type="protein sequence ID" value="PAN24688.1"/>
    <property type="molecule type" value="Genomic_DNA"/>
</dbReference>
<name>A0A2S3HJV7_9POAL</name>
<dbReference type="InterPro" id="IPR038538">
    <property type="entry name" value="MTERF_sf"/>
</dbReference>
<proteinExistence type="inferred from homology"/>
<dbReference type="FunFam" id="1.25.70.10:FF:000001">
    <property type="entry name" value="Mitochondrial transcription termination factor-like"/>
    <property type="match status" value="1"/>
</dbReference>
<dbReference type="Gramene" id="PAN24688">
    <property type="protein sequence ID" value="PAN24688"/>
    <property type="gene ID" value="PAHAL_4G244600"/>
</dbReference>
<dbReference type="Gramene" id="PAN24686">
    <property type="protein sequence ID" value="PAN24686"/>
    <property type="gene ID" value="PAHAL_4G244600"/>
</dbReference>
<protein>
    <submittedName>
        <fullName evidence="4">Uncharacterized protein</fullName>
    </submittedName>
</protein>
<organism evidence="4">
    <name type="scientific">Panicum hallii</name>
    <dbReference type="NCBI Taxonomy" id="206008"/>
    <lineage>
        <taxon>Eukaryota</taxon>
        <taxon>Viridiplantae</taxon>
        <taxon>Streptophyta</taxon>
        <taxon>Embryophyta</taxon>
        <taxon>Tracheophyta</taxon>
        <taxon>Spermatophyta</taxon>
        <taxon>Magnoliopsida</taxon>
        <taxon>Liliopsida</taxon>
        <taxon>Poales</taxon>
        <taxon>Poaceae</taxon>
        <taxon>PACMAD clade</taxon>
        <taxon>Panicoideae</taxon>
        <taxon>Panicodae</taxon>
        <taxon>Paniceae</taxon>
        <taxon>Panicinae</taxon>
        <taxon>Panicum</taxon>
        <taxon>Panicum sect. Panicum</taxon>
    </lineage>
</organism>
<keyword evidence="3" id="KW-0809">Transit peptide</keyword>
<dbReference type="EMBL" id="CM008049">
    <property type="protein sequence ID" value="PAN24687.1"/>
    <property type="molecule type" value="Genomic_DNA"/>
</dbReference>
<dbReference type="EMBL" id="CM008049">
    <property type="protein sequence ID" value="PAN24686.1"/>
    <property type="molecule type" value="Genomic_DNA"/>
</dbReference>
<comment type="similarity">
    <text evidence="1">Belongs to the mTERF family.</text>
</comment>
<dbReference type="Gene3D" id="1.25.70.10">
    <property type="entry name" value="Transcription termination factor 3, mitochondrial"/>
    <property type="match status" value="1"/>
</dbReference>
<evidence type="ECO:0000256" key="1">
    <source>
        <dbReference type="ARBA" id="ARBA00007692"/>
    </source>
</evidence>
<dbReference type="PANTHER" id="PTHR13068:SF83">
    <property type="entry name" value="OS06G0224500 PROTEIN"/>
    <property type="match status" value="1"/>
</dbReference>
<dbReference type="InterPro" id="IPR003690">
    <property type="entry name" value="MTERF"/>
</dbReference>
<accession>A0A2S3HJV7</accession>
<dbReference type="Pfam" id="PF02536">
    <property type="entry name" value="mTERF"/>
    <property type="match status" value="1"/>
</dbReference>
<keyword evidence="2" id="KW-0806">Transcription termination</keyword>
<dbReference type="GO" id="GO:0006353">
    <property type="term" value="P:DNA-templated transcription termination"/>
    <property type="evidence" value="ECO:0007669"/>
    <property type="project" value="UniProtKB-KW"/>
</dbReference>
<dbReference type="Proteomes" id="UP000243499">
    <property type="component" value="Chromosome 4"/>
</dbReference>
<gene>
    <name evidence="4" type="ORF">PAHAL_4G244600</name>
</gene>
<dbReference type="PANTHER" id="PTHR13068">
    <property type="entry name" value="CGI-12 PROTEIN-RELATED"/>
    <property type="match status" value="1"/>
</dbReference>
<dbReference type="SMART" id="SM00733">
    <property type="entry name" value="Mterf"/>
    <property type="match status" value="4"/>
</dbReference>
<reference evidence="4" key="1">
    <citation type="submission" date="2018-04" db="EMBL/GenBank/DDBJ databases">
        <title>WGS assembly of Panicum hallii.</title>
        <authorList>
            <person name="Lovell J."/>
            <person name="Jenkins J."/>
            <person name="Lowry D."/>
            <person name="Mamidi S."/>
            <person name="Sreedasyam A."/>
            <person name="Weng X."/>
            <person name="Barry K."/>
            <person name="Bonette J."/>
            <person name="Campitelli B."/>
            <person name="Daum C."/>
            <person name="Gordon S."/>
            <person name="Gould B."/>
            <person name="Lipzen A."/>
            <person name="Macqueen A."/>
            <person name="Palacio-Mejia J."/>
            <person name="Plott C."/>
            <person name="Shakirov E."/>
            <person name="Shu S."/>
            <person name="Yoshinaga Y."/>
            <person name="Zane M."/>
            <person name="Rokhsar D."/>
            <person name="Grimwood J."/>
            <person name="Schmutz J."/>
            <person name="Juenger T."/>
        </authorList>
    </citation>
    <scope>NUCLEOTIDE SEQUENCE [LARGE SCALE GENOMIC DNA]</scope>
    <source>
        <strain evidence="4">FIL2</strain>
    </source>
</reference>
<sequence length="391" mass="43339">MVVSHLRAALSRILRSPSRLPASSHDPPLVFLQSSAAAASSSGSFAAEDYLVSRCGLTQAQALKAAAKISHLPSRARPDAVLAYLESTLGIPAAGVARVVVMDPTFLCADVEQTLARRVADLHDLGLSRDEIARLVPLAPNSFRNRFLRSNLEFWLAELGSFDKLLKVLRSCSGLLSMDLDKVARPNVDFLRQCGQDISEIAGTNLYISRIFTMKPEVLKETVQRAEELGVERGARMFRRALAVVAFTDSEVVARRIQLLHNAGFSKDDVLAIARKQPLVLGLSEQKVQVNVDFLLKDVGLEVSYIVRRPVLLMYSVERRLLPRHCLLKVLREKGLLKGEPDYYGTASMGEKIFVEKYVHPFKNHVPGLTDDYVSKCWGKAMDGIRSQKTD</sequence>
<keyword evidence="2" id="KW-0804">Transcription</keyword>
<dbReference type="GO" id="GO:0003676">
    <property type="term" value="F:nucleic acid binding"/>
    <property type="evidence" value="ECO:0007669"/>
    <property type="project" value="InterPro"/>
</dbReference>
<evidence type="ECO:0000313" key="4">
    <source>
        <dbReference type="EMBL" id="PAN24687.1"/>
    </source>
</evidence>